<reference evidence="1" key="1">
    <citation type="submission" date="2022-03" db="EMBL/GenBank/DDBJ databases">
        <authorList>
            <person name="Lindestad O."/>
        </authorList>
    </citation>
    <scope>NUCLEOTIDE SEQUENCE</scope>
</reference>
<evidence type="ECO:0000313" key="2">
    <source>
        <dbReference type="Proteomes" id="UP000838756"/>
    </source>
</evidence>
<comment type="caution">
    <text evidence="1">The sequence shown here is derived from an EMBL/GenBank/DDBJ whole genome shotgun (WGS) entry which is preliminary data.</text>
</comment>
<proteinExistence type="predicted"/>
<dbReference type="Proteomes" id="UP000838756">
    <property type="component" value="Unassembled WGS sequence"/>
</dbReference>
<dbReference type="AlphaFoldDB" id="A0A8S4RJ65"/>
<evidence type="ECO:0000313" key="1">
    <source>
        <dbReference type="EMBL" id="CAH2237924.1"/>
    </source>
</evidence>
<protein>
    <submittedName>
        <fullName evidence="1">Jg18727 protein</fullName>
    </submittedName>
</protein>
<accession>A0A8S4RJ65</accession>
<keyword evidence="2" id="KW-1185">Reference proteome</keyword>
<name>A0A8S4RJ65_9NEOP</name>
<gene>
    <name evidence="1" type="primary">jg18727</name>
    <name evidence="1" type="ORF">PAEG_LOCUS15086</name>
</gene>
<sequence>MLGSEEGWSIVASFCEAVMALREASEREREQAANALPICRRNTGHRRTRRRRYAHLMPPFRALGDRDPLTPQLQRRRFA</sequence>
<dbReference type="EMBL" id="CAKXAJ010025303">
    <property type="protein sequence ID" value="CAH2237924.1"/>
    <property type="molecule type" value="Genomic_DNA"/>
</dbReference>
<organism evidence="1 2">
    <name type="scientific">Pararge aegeria aegeria</name>
    <dbReference type="NCBI Taxonomy" id="348720"/>
    <lineage>
        <taxon>Eukaryota</taxon>
        <taxon>Metazoa</taxon>
        <taxon>Ecdysozoa</taxon>
        <taxon>Arthropoda</taxon>
        <taxon>Hexapoda</taxon>
        <taxon>Insecta</taxon>
        <taxon>Pterygota</taxon>
        <taxon>Neoptera</taxon>
        <taxon>Endopterygota</taxon>
        <taxon>Lepidoptera</taxon>
        <taxon>Glossata</taxon>
        <taxon>Ditrysia</taxon>
        <taxon>Papilionoidea</taxon>
        <taxon>Nymphalidae</taxon>
        <taxon>Satyrinae</taxon>
        <taxon>Satyrini</taxon>
        <taxon>Parargina</taxon>
        <taxon>Pararge</taxon>
    </lineage>
</organism>